<evidence type="ECO:0000313" key="2">
    <source>
        <dbReference type="EMBL" id="SHM87344.1"/>
    </source>
</evidence>
<dbReference type="OrthoDB" id="9801997at2"/>
<dbReference type="SUPFAM" id="SSF69118">
    <property type="entry name" value="AhpD-like"/>
    <property type="match status" value="1"/>
</dbReference>
<dbReference type="Gene3D" id="1.20.1290.10">
    <property type="entry name" value="AhpD-like"/>
    <property type="match status" value="1"/>
</dbReference>
<dbReference type="InterPro" id="IPR003779">
    <property type="entry name" value="CMD-like"/>
</dbReference>
<dbReference type="GO" id="GO:0051920">
    <property type="term" value="F:peroxiredoxin activity"/>
    <property type="evidence" value="ECO:0007669"/>
    <property type="project" value="InterPro"/>
</dbReference>
<evidence type="ECO:0000259" key="1">
    <source>
        <dbReference type="Pfam" id="PF02627"/>
    </source>
</evidence>
<reference evidence="2 3" key="1">
    <citation type="submission" date="2016-11" db="EMBL/GenBank/DDBJ databases">
        <authorList>
            <person name="Jaros S."/>
            <person name="Januszkiewicz K."/>
            <person name="Wedrychowicz H."/>
        </authorList>
    </citation>
    <scope>NUCLEOTIDE SEQUENCE [LARGE SCALE GENOMIC DNA]</scope>
    <source>
        <strain evidence="2 3">DSM 22153</strain>
    </source>
</reference>
<keyword evidence="2" id="KW-0575">Peroxidase</keyword>
<organism evidence="2 3">
    <name type="scientific">Roseibium suaedae</name>
    <dbReference type="NCBI Taxonomy" id="735517"/>
    <lineage>
        <taxon>Bacteria</taxon>
        <taxon>Pseudomonadati</taxon>
        <taxon>Pseudomonadota</taxon>
        <taxon>Alphaproteobacteria</taxon>
        <taxon>Hyphomicrobiales</taxon>
        <taxon>Stappiaceae</taxon>
        <taxon>Roseibium</taxon>
    </lineage>
</organism>
<dbReference type="PANTHER" id="PTHR34846:SF10">
    <property type="entry name" value="CYTOPLASMIC PROTEIN"/>
    <property type="match status" value="1"/>
</dbReference>
<dbReference type="RefSeq" id="WP_139251181.1">
    <property type="nucleotide sequence ID" value="NZ_FRBW01000004.1"/>
</dbReference>
<protein>
    <submittedName>
        <fullName evidence="2">Alkylhydroperoxidase AhpD family core domain-containing protein</fullName>
    </submittedName>
</protein>
<dbReference type="PANTHER" id="PTHR34846">
    <property type="entry name" value="4-CARBOXYMUCONOLACTONE DECARBOXYLASE FAMILY PROTEIN (AFU_ORTHOLOGUE AFUA_6G11590)"/>
    <property type="match status" value="1"/>
</dbReference>
<proteinExistence type="predicted"/>
<feature type="domain" description="Carboxymuconolactone decarboxylase-like" evidence="1">
    <location>
        <begin position="14"/>
        <end position="96"/>
    </location>
</feature>
<dbReference type="NCBIfam" id="TIGR00778">
    <property type="entry name" value="ahpD_dom"/>
    <property type="match status" value="1"/>
</dbReference>
<dbReference type="EMBL" id="FRBW01000004">
    <property type="protein sequence ID" value="SHM87344.1"/>
    <property type="molecule type" value="Genomic_DNA"/>
</dbReference>
<gene>
    <name evidence="2" type="ORF">SAMN05444272_3313</name>
</gene>
<dbReference type="STRING" id="735517.SAMN05444272_3313"/>
<dbReference type="Pfam" id="PF02627">
    <property type="entry name" value="CMD"/>
    <property type="match status" value="1"/>
</dbReference>
<dbReference type="InterPro" id="IPR004675">
    <property type="entry name" value="AhpD_core"/>
</dbReference>
<name>A0A1M7MAK5_9HYPH</name>
<keyword evidence="2" id="KW-0560">Oxidoreductase</keyword>
<dbReference type="InterPro" id="IPR029032">
    <property type="entry name" value="AhpD-like"/>
</dbReference>
<dbReference type="AlphaFoldDB" id="A0A1M7MAK5"/>
<keyword evidence="3" id="KW-1185">Reference proteome</keyword>
<evidence type="ECO:0000313" key="3">
    <source>
        <dbReference type="Proteomes" id="UP000186002"/>
    </source>
</evidence>
<sequence length="143" mass="16204">MTSHAAINHHQNIPEVYRAFVEAHNRLLETDIDAGLHHLVKLLASQINRCAFCVNMHVEEALKDGESHKRLERLTVWRHSGDFSAAEKAAFAWTEALTVLDDSKDLGILRDELRKHYSDVQISAITAVVAMINMWNRLGVSNH</sequence>
<accession>A0A1M7MAK5</accession>
<dbReference type="Proteomes" id="UP000186002">
    <property type="component" value="Unassembled WGS sequence"/>
</dbReference>